<protein>
    <submittedName>
        <fullName evidence="1">Uncharacterized protein</fullName>
    </submittedName>
</protein>
<reference evidence="1 2" key="1">
    <citation type="journal article" date="2013" name="J. Microbiol.">
        <title>Lysinibacillus chungkukjangi sp. nov., isolated from Chungkukjang, Korean fermented soybean food.</title>
        <authorList>
            <person name="Kim S.J."/>
            <person name="Jang Y.H."/>
            <person name="Hamada M."/>
            <person name="Ahn J.H."/>
            <person name="Weon H.Y."/>
            <person name="Suzuki K."/>
            <person name="Whang K.S."/>
            <person name="Kwon S.W."/>
        </authorList>
    </citation>
    <scope>NUCLEOTIDE SEQUENCE [LARGE SCALE GENOMIC DNA]</scope>
    <source>
        <strain evidence="1 2">MCCC 1A12701</strain>
    </source>
</reference>
<proteinExistence type="predicted"/>
<organism evidence="1 2">
    <name type="scientific">Lysinibacillus composti</name>
    <dbReference type="NCBI Taxonomy" id="720633"/>
    <lineage>
        <taxon>Bacteria</taxon>
        <taxon>Bacillati</taxon>
        <taxon>Bacillota</taxon>
        <taxon>Bacilli</taxon>
        <taxon>Bacillales</taxon>
        <taxon>Bacillaceae</taxon>
        <taxon>Lysinibacillus</taxon>
    </lineage>
</organism>
<sequence>MISTDTWWGGIFSGPLSIGLNEEKIHQLENESFLYLSNALSEEELPDEEVIPDEEEAFDDHIDSQEVV</sequence>
<name>A0A3N9UH29_9BACI</name>
<evidence type="ECO:0000313" key="2">
    <source>
        <dbReference type="Proteomes" id="UP000274033"/>
    </source>
</evidence>
<accession>A0A3N9UH29</accession>
<dbReference type="AlphaFoldDB" id="A0A3N9UH29"/>
<keyword evidence="2" id="KW-1185">Reference proteome</keyword>
<dbReference type="RefSeq" id="WP_124763657.1">
    <property type="nucleotide sequence ID" value="NZ_JAFBDY010000003.1"/>
</dbReference>
<dbReference type="Proteomes" id="UP000274033">
    <property type="component" value="Unassembled WGS sequence"/>
</dbReference>
<evidence type="ECO:0000313" key="1">
    <source>
        <dbReference type="EMBL" id="RQW75355.1"/>
    </source>
</evidence>
<gene>
    <name evidence="1" type="ORF">EBB45_06295</name>
</gene>
<comment type="caution">
    <text evidence="1">The sequence shown here is derived from an EMBL/GenBank/DDBJ whole genome shotgun (WGS) entry which is preliminary data.</text>
</comment>
<dbReference type="EMBL" id="RRCT01000004">
    <property type="protein sequence ID" value="RQW75355.1"/>
    <property type="molecule type" value="Genomic_DNA"/>
</dbReference>